<proteinExistence type="predicted"/>
<evidence type="ECO:0000313" key="2">
    <source>
        <dbReference type="EMBL" id="NUB44552.1"/>
    </source>
</evidence>
<dbReference type="EMBL" id="WHUT02000004">
    <property type="protein sequence ID" value="NUB44552.1"/>
    <property type="molecule type" value="Genomic_DNA"/>
</dbReference>
<accession>A0A8X8H1P3</accession>
<evidence type="ECO:0008006" key="4">
    <source>
        <dbReference type="Google" id="ProtNLM"/>
    </source>
</evidence>
<feature type="chain" id="PRO_5036473385" description="Thiol:disulfide interchange protein DsbD N-terminal domain-containing protein" evidence="1">
    <location>
        <begin position="22"/>
        <end position="147"/>
    </location>
</feature>
<dbReference type="RefSeq" id="WP_174539659.1">
    <property type="nucleotide sequence ID" value="NZ_WHUT02000004.1"/>
</dbReference>
<evidence type="ECO:0000313" key="3">
    <source>
        <dbReference type="Proteomes" id="UP000484076"/>
    </source>
</evidence>
<feature type="signal peptide" evidence="1">
    <location>
        <begin position="1"/>
        <end position="21"/>
    </location>
</feature>
<comment type="caution">
    <text evidence="2">The sequence shown here is derived from an EMBL/GenBank/DDBJ whole genome shotgun (WGS) entry which is preliminary data.</text>
</comment>
<name>A0A8X8H1P3_9RHOB</name>
<dbReference type="AlphaFoldDB" id="A0A8X8H1P3"/>
<dbReference type="Proteomes" id="UP000484076">
    <property type="component" value="Unassembled WGS sequence"/>
</dbReference>
<keyword evidence="1" id="KW-0732">Signal</keyword>
<keyword evidence="3" id="KW-1185">Reference proteome</keyword>
<protein>
    <recommendedName>
        <fullName evidence="4">Thiol:disulfide interchange protein DsbD N-terminal domain-containing protein</fullName>
    </recommendedName>
</protein>
<sequence length="147" mass="15618">MRHVAIVLAAALCGIAQVGLAQDTTFYLDLRFDPAALERLSAMGERVMVSAWYHGDPSSPDVAVDEIGQVFLGAEQAEVWPGNQTLRLGGMLAGAPLAQVSEARVNINVFTARLVHEDNLLDCSLVDGPMSEVQAGKPGIFCTLLAP</sequence>
<evidence type="ECO:0000256" key="1">
    <source>
        <dbReference type="SAM" id="SignalP"/>
    </source>
</evidence>
<organism evidence="2 3">
    <name type="scientific">Fertoeibacter niger</name>
    <dbReference type="NCBI Taxonomy" id="2656921"/>
    <lineage>
        <taxon>Bacteria</taxon>
        <taxon>Pseudomonadati</taxon>
        <taxon>Pseudomonadota</taxon>
        <taxon>Alphaproteobacteria</taxon>
        <taxon>Rhodobacterales</taxon>
        <taxon>Paracoccaceae</taxon>
        <taxon>Fertoeibacter</taxon>
    </lineage>
</organism>
<reference evidence="2" key="1">
    <citation type="submission" date="2020-05" db="EMBL/GenBank/DDBJ databases">
        <title>Fertoebacter nigrum gen. nov., sp. nov., a new member of the family Rhodobacteraceae.</title>
        <authorList>
            <person name="Szuroczki S."/>
            <person name="Abbaszade G."/>
            <person name="Buni D."/>
            <person name="Schumann P."/>
            <person name="Toth E."/>
        </authorList>
    </citation>
    <scope>NUCLEOTIDE SEQUENCE</scope>
    <source>
        <strain evidence="2">RG-N-1a</strain>
    </source>
</reference>
<gene>
    <name evidence="2" type="ORF">GEU84_009180</name>
</gene>